<comment type="similarity">
    <text evidence="1 4">Belongs to the prolyl-tRNA editing family. YbaK/EbsC subfamily.</text>
</comment>
<dbReference type="PIRSF" id="PIRSF006181">
    <property type="entry name" value="EbsC_YbaK"/>
    <property type="match status" value="1"/>
</dbReference>
<dbReference type="Pfam" id="PF04073">
    <property type="entry name" value="tRNA_edit"/>
    <property type="match status" value="1"/>
</dbReference>
<dbReference type="AlphaFoldDB" id="A0A1I0I1P6"/>
<dbReference type="CDD" id="cd00002">
    <property type="entry name" value="YbaK_deacylase"/>
    <property type="match status" value="1"/>
</dbReference>
<accession>A0A1I0I1P6</accession>
<keyword evidence="7" id="KW-1185">Reference proteome</keyword>
<reference evidence="7" key="1">
    <citation type="submission" date="2016-10" db="EMBL/GenBank/DDBJ databases">
        <authorList>
            <person name="Varghese N."/>
            <person name="Submissions S."/>
        </authorList>
    </citation>
    <scope>NUCLEOTIDE SEQUENCE [LARGE SCALE GENOMIC DNA]</scope>
    <source>
        <strain evidence="7">CGMCC 1.6489</strain>
    </source>
</reference>
<evidence type="ECO:0000256" key="2">
    <source>
        <dbReference type="ARBA" id="ARBA00022917"/>
    </source>
</evidence>
<dbReference type="SUPFAM" id="SSF55826">
    <property type="entry name" value="YbaK/ProRS associated domain"/>
    <property type="match status" value="1"/>
</dbReference>
<evidence type="ECO:0000256" key="3">
    <source>
        <dbReference type="ARBA" id="ARBA00023239"/>
    </source>
</evidence>
<dbReference type="Gene3D" id="3.90.960.10">
    <property type="entry name" value="YbaK/aminoacyl-tRNA synthetase-associated domain"/>
    <property type="match status" value="1"/>
</dbReference>
<dbReference type="NCBIfam" id="TIGR00011">
    <property type="entry name" value="YbaK_EbsC"/>
    <property type="match status" value="1"/>
</dbReference>
<organism evidence="6 7">
    <name type="scientific">Marinobacter segnicrescens</name>
    <dbReference type="NCBI Taxonomy" id="430453"/>
    <lineage>
        <taxon>Bacteria</taxon>
        <taxon>Pseudomonadati</taxon>
        <taxon>Pseudomonadota</taxon>
        <taxon>Gammaproteobacteria</taxon>
        <taxon>Pseudomonadales</taxon>
        <taxon>Marinobacteraceae</taxon>
        <taxon>Marinobacter</taxon>
    </lineage>
</organism>
<evidence type="ECO:0000313" key="6">
    <source>
        <dbReference type="EMBL" id="SET89636.1"/>
    </source>
</evidence>
<dbReference type="RefSeq" id="WP_091855075.1">
    <property type="nucleotide sequence ID" value="NZ_FOHZ01000039.1"/>
</dbReference>
<dbReference type="PANTHER" id="PTHR30411:SF0">
    <property type="entry name" value="CYS-TRNA(PRO)_CYS-TRNA(CYS) DEACYLASE YBAK"/>
    <property type="match status" value="1"/>
</dbReference>
<feature type="domain" description="YbaK/aminoacyl-tRNA synthetase-associated" evidence="5">
    <location>
        <begin position="31"/>
        <end position="145"/>
    </location>
</feature>
<dbReference type="GO" id="GO:0002161">
    <property type="term" value="F:aminoacyl-tRNA deacylase activity"/>
    <property type="evidence" value="ECO:0007669"/>
    <property type="project" value="InterPro"/>
</dbReference>
<dbReference type="InterPro" id="IPR004369">
    <property type="entry name" value="Prolyl-tRNA_editing_YbaK/EbsC"/>
</dbReference>
<dbReference type="EC" id="4.2.-.-" evidence="4"/>
<evidence type="ECO:0000256" key="4">
    <source>
        <dbReference type="PIRNR" id="PIRNR006181"/>
    </source>
</evidence>
<evidence type="ECO:0000313" key="7">
    <source>
        <dbReference type="Proteomes" id="UP000198762"/>
    </source>
</evidence>
<dbReference type="GO" id="GO:0006412">
    <property type="term" value="P:translation"/>
    <property type="evidence" value="ECO:0007669"/>
    <property type="project" value="UniProtKB-KW"/>
</dbReference>
<dbReference type="InterPro" id="IPR036754">
    <property type="entry name" value="YbaK/aa-tRNA-synt-asso_dom_sf"/>
</dbReference>
<gene>
    <name evidence="6" type="ORF">SAMN04487962_1392</name>
</gene>
<evidence type="ECO:0000256" key="1">
    <source>
        <dbReference type="ARBA" id="ARBA00009798"/>
    </source>
</evidence>
<proteinExistence type="inferred from homology"/>
<dbReference type="GO" id="GO:0016829">
    <property type="term" value="F:lyase activity"/>
    <property type="evidence" value="ECO:0007669"/>
    <property type="project" value="UniProtKB-KW"/>
</dbReference>
<dbReference type="OrthoDB" id="9809296at2"/>
<keyword evidence="2 4" id="KW-0648">Protein biosynthesis</keyword>
<sequence>MTPAVDLVRKEGIAHTLHEYAHDPKSESYGTEAAEKLGLDPDQVFKTLVAETDTGELVVAIVPVSGSLNLKQLAKAARAKKAAMADKQKVQRTTGYVLGGVSPLGQKKALRTVIDESAQAFDSIHVSAGRRGLEIELAPADLADLTRASFAPIKA</sequence>
<protein>
    <recommendedName>
        <fullName evidence="4">Cys-tRNA(Pro)/Cys-tRNA(Cys) deacylase</fullName>
        <ecNumber evidence="4">4.2.-.-</ecNumber>
    </recommendedName>
</protein>
<dbReference type="EMBL" id="FOHZ01000039">
    <property type="protein sequence ID" value="SET89636.1"/>
    <property type="molecule type" value="Genomic_DNA"/>
</dbReference>
<dbReference type="STRING" id="430453.SAMN04487962_1392"/>
<dbReference type="InterPro" id="IPR007214">
    <property type="entry name" value="YbaK/aa-tRNA-synth-assoc-dom"/>
</dbReference>
<dbReference type="Proteomes" id="UP000198762">
    <property type="component" value="Unassembled WGS sequence"/>
</dbReference>
<evidence type="ECO:0000259" key="5">
    <source>
        <dbReference type="Pfam" id="PF04073"/>
    </source>
</evidence>
<dbReference type="PANTHER" id="PTHR30411">
    <property type="entry name" value="CYTOPLASMIC PROTEIN"/>
    <property type="match status" value="1"/>
</dbReference>
<keyword evidence="3 4" id="KW-0456">Lyase</keyword>
<name>A0A1I0I1P6_9GAMM</name>